<protein>
    <recommendedName>
        <fullName evidence="4">Methyltransferase type 11 domain-containing protein</fullName>
    </recommendedName>
</protein>
<comment type="caution">
    <text evidence="5">The sequence shown here is derived from an EMBL/GenBank/DDBJ whole genome shotgun (WGS) entry which is preliminary data.</text>
</comment>
<evidence type="ECO:0000256" key="1">
    <source>
        <dbReference type="ARBA" id="ARBA00008361"/>
    </source>
</evidence>
<comment type="similarity">
    <text evidence="1">Belongs to the methyltransferase superfamily.</text>
</comment>
<dbReference type="Pfam" id="PF08241">
    <property type="entry name" value="Methyltransf_11"/>
    <property type="match status" value="1"/>
</dbReference>
<evidence type="ECO:0000256" key="2">
    <source>
        <dbReference type="ARBA" id="ARBA00022603"/>
    </source>
</evidence>
<dbReference type="EMBL" id="QJNS01000707">
    <property type="protein sequence ID" value="RYO75219.1"/>
    <property type="molecule type" value="Genomic_DNA"/>
</dbReference>
<dbReference type="SUPFAM" id="SSF53335">
    <property type="entry name" value="S-adenosyl-L-methionine-dependent methyltransferases"/>
    <property type="match status" value="1"/>
</dbReference>
<evidence type="ECO:0000259" key="4">
    <source>
        <dbReference type="Pfam" id="PF08241"/>
    </source>
</evidence>
<reference evidence="5 6" key="1">
    <citation type="submission" date="2018-06" db="EMBL/GenBank/DDBJ databases">
        <title>Complete Genomes of Monosporascus.</title>
        <authorList>
            <person name="Robinson A.J."/>
            <person name="Natvig D.O."/>
        </authorList>
    </citation>
    <scope>NUCLEOTIDE SEQUENCE [LARGE SCALE GENOMIC DNA]</scope>
    <source>
        <strain evidence="5 6">CBS 609.92</strain>
    </source>
</reference>
<feature type="domain" description="Methyltransferase type 11" evidence="4">
    <location>
        <begin position="52"/>
        <end position="142"/>
    </location>
</feature>
<name>A0ABY0GS05_9PEZI</name>
<dbReference type="InterPro" id="IPR013216">
    <property type="entry name" value="Methyltransf_11"/>
</dbReference>
<dbReference type="InterPro" id="IPR029063">
    <property type="entry name" value="SAM-dependent_MTases_sf"/>
</dbReference>
<gene>
    <name evidence="5" type="ORF">DL762_010148</name>
</gene>
<keyword evidence="2" id="KW-0489">Methyltransferase</keyword>
<evidence type="ECO:0000256" key="3">
    <source>
        <dbReference type="ARBA" id="ARBA00022679"/>
    </source>
</evidence>
<evidence type="ECO:0000313" key="5">
    <source>
        <dbReference type="EMBL" id="RYO75219.1"/>
    </source>
</evidence>
<dbReference type="InterPro" id="IPR051052">
    <property type="entry name" value="Diverse_substrate_MTase"/>
</dbReference>
<proteinExistence type="inferred from homology"/>
<dbReference type="Gene3D" id="3.40.50.150">
    <property type="entry name" value="Vaccinia Virus protein VP39"/>
    <property type="match status" value="1"/>
</dbReference>
<accession>A0ABY0GS05</accession>
<dbReference type="Proteomes" id="UP000294003">
    <property type="component" value="Unassembled WGS sequence"/>
</dbReference>
<organism evidence="5 6">
    <name type="scientific">Monosporascus cannonballus</name>
    <dbReference type="NCBI Taxonomy" id="155416"/>
    <lineage>
        <taxon>Eukaryota</taxon>
        <taxon>Fungi</taxon>
        <taxon>Dikarya</taxon>
        <taxon>Ascomycota</taxon>
        <taxon>Pezizomycotina</taxon>
        <taxon>Sordariomycetes</taxon>
        <taxon>Xylariomycetidae</taxon>
        <taxon>Xylariales</taxon>
        <taxon>Xylariales incertae sedis</taxon>
        <taxon>Monosporascus</taxon>
    </lineage>
</organism>
<dbReference type="CDD" id="cd02440">
    <property type="entry name" value="AdoMet_MTases"/>
    <property type="match status" value="1"/>
</dbReference>
<dbReference type="PANTHER" id="PTHR44942:SF4">
    <property type="entry name" value="METHYLTRANSFERASE TYPE 11 DOMAIN-CONTAINING PROTEIN"/>
    <property type="match status" value="1"/>
</dbReference>
<evidence type="ECO:0000313" key="6">
    <source>
        <dbReference type="Proteomes" id="UP000294003"/>
    </source>
</evidence>
<sequence>MASKHALPIVAEEGFKNAAAYDVHRPSYPPEAVDAFLSALKVANYPESKIVEVASGTGKFTELLARRPERFLVKAVEPHDGMRGKLVKKDLPGVEVLAGKAEKMPVDDEWGDACIAAQSFHWFATLEAIAEIERVLRPGAVFGMIWNIEDYNKPVSWVATTKWERKLSDFITSFKDGNLRFRDESWKDVFAENLPYTPFQVIKNTITDHLPRFSLPLGEGKVSWTVWLSEDALWSRLQTLSQIAVLKGPDLENAKKIVKDALSGDDVERNEKGEIAVHGVTYYAWADRL</sequence>
<dbReference type="PANTHER" id="PTHR44942">
    <property type="entry name" value="METHYLTRANSF_11 DOMAIN-CONTAINING PROTEIN"/>
    <property type="match status" value="1"/>
</dbReference>
<keyword evidence="6" id="KW-1185">Reference proteome</keyword>
<keyword evidence="3" id="KW-0808">Transferase</keyword>